<protein>
    <submittedName>
        <fullName evidence="2">Uncharacterized protein</fullName>
    </submittedName>
</protein>
<keyword evidence="1" id="KW-0472">Membrane</keyword>
<gene>
    <name evidence="2" type="ORF">RB602_02150</name>
</gene>
<keyword evidence="1" id="KW-1133">Transmembrane helix</keyword>
<organism evidence="2 3">
    <name type="scientific">Alterisphingorhabdus coralli</name>
    <dbReference type="NCBI Taxonomy" id="3071408"/>
    <lineage>
        <taxon>Bacteria</taxon>
        <taxon>Pseudomonadati</taxon>
        <taxon>Pseudomonadota</taxon>
        <taxon>Alphaproteobacteria</taxon>
        <taxon>Sphingomonadales</taxon>
        <taxon>Sphingomonadaceae</taxon>
        <taxon>Alterisphingorhabdus (ex Yan et al. 2024)</taxon>
    </lineage>
</organism>
<sequence length="139" mass="15630">MRYSLKSDWLFYLFLLSYAYLIINMTARLWFGDGVNIFASYSDAALPAQVIIDANKVYWSKTCFLFSILLLMGLNVDFRAAAGLGGVFWSSSLMIMFGFSQTLIGAFAMGLLLVALQLWRGQFFSDRALDSSAVSQELR</sequence>
<keyword evidence="3" id="KW-1185">Reference proteome</keyword>
<dbReference type="RefSeq" id="WP_317082543.1">
    <property type="nucleotide sequence ID" value="NZ_CP136594.1"/>
</dbReference>
<reference evidence="2 3" key="1">
    <citation type="submission" date="2023-10" db="EMBL/GenBank/DDBJ databases">
        <title>Complete genome sequence of a Sphingomonadaceae bacterium.</title>
        <authorList>
            <person name="Yan C."/>
        </authorList>
    </citation>
    <scope>NUCLEOTIDE SEQUENCE [LARGE SCALE GENOMIC DNA]</scope>
    <source>
        <strain evidence="2 3">SCSIO 66989</strain>
    </source>
</reference>
<feature type="transmembrane region" description="Helical" evidence="1">
    <location>
        <begin position="9"/>
        <end position="29"/>
    </location>
</feature>
<feature type="transmembrane region" description="Helical" evidence="1">
    <location>
        <begin position="64"/>
        <end position="89"/>
    </location>
</feature>
<dbReference type="AlphaFoldDB" id="A0AA97F7R7"/>
<feature type="transmembrane region" description="Helical" evidence="1">
    <location>
        <begin position="95"/>
        <end position="119"/>
    </location>
</feature>
<evidence type="ECO:0000313" key="2">
    <source>
        <dbReference type="EMBL" id="WOE75538.1"/>
    </source>
</evidence>
<dbReference type="Proteomes" id="UP001302429">
    <property type="component" value="Chromosome"/>
</dbReference>
<dbReference type="KEGG" id="acoa:RB602_02150"/>
<evidence type="ECO:0000313" key="3">
    <source>
        <dbReference type="Proteomes" id="UP001302429"/>
    </source>
</evidence>
<name>A0AA97F7R7_9SPHN</name>
<dbReference type="EMBL" id="CP136594">
    <property type="protein sequence ID" value="WOE75538.1"/>
    <property type="molecule type" value="Genomic_DNA"/>
</dbReference>
<proteinExistence type="predicted"/>
<keyword evidence="1" id="KW-0812">Transmembrane</keyword>
<evidence type="ECO:0000256" key="1">
    <source>
        <dbReference type="SAM" id="Phobius"/>
    </source>
</evidence>
<accession>A0AA97F7R7</accession>